<feature type="transmembrane region" description="Helical" evidence="6">
    <location>
        <begin position="192"/>
        <end position="211"/>
    </location>
</feature>
<keyword evidence="2" id="KW-0479">Metal-binding</keyword>
<feature type="domain" description="4Fe-4S ferredoxin-type" evidence="7">
    <location>
        <begin position="300"/>
        <end position="331"/>
    </location>
</feature>
<keyword evidence="4" id="KW-0408">Iron</keyword>
<organism evidence="8 9">
    <name type="scientific">Capnocytophaga bilenii</name>
    <dbReference type="NCBI Taxonomy" id="2819369"/>
    <lineage>
        <taxon>Bacteria</taxon>
        <taxon>Pseudomonadati</taxon>
        <taxon>Bacteroidota</taxon>
        <taxon>Flavobacteriia</taxon>
        <taxon>Flavobacteriales</taxon>
        <taxon>Flavobacteriaceae</taxon>
        <taxon>Capnocytophaga</taxon>
    </lineage>
</organism>
<feature type="transmembrane region" description="Helical" evidence="6">
    <location>
        <begin position="105"/>
        <end position="129"/>
    </location>
</feature>
<evidence type="ECO:0000313" key="9">
    <source>
        <dbReference type="Proteomes" id="UP000681610"/>
    </source>
</evidence>
<dbReference type="PROSITE" id="PS00198">
    <property type="entry name" value="4FE4S_FER_1"/>
    <property type="match status" value="1"/>
</dbReference>
<feature type="transmembrane region" description="Helical" evidence="6">
    <location>
        <begin position="154"/>
        <end position="172"/>
    </location>
</feature>
<reference evidence="8 9" key="1">
    <citation type="submission" date="2021-03" db="EMBL/GenBank/DDBJ databases">
        <title>Isolation and description of Capnocytophaga bilenii sp. nov., a novel Capnocytophaga species, isolated from a gingivitis subject.</title>
        <authorList>
            <person name="Antezack A."/>
            <person name="Monnet-Corti V."/>
            <person name="La Scola B."/>
        </authorList>
    </citation>
    <scope>NUCLEOTIDE SEQUENCE [LARGE SCALE GENOMIC DNA]</scope>
    <source>
        <strain evidence="8 9">Marseille-Q4570</strain>
    </source>
</reference>
<keyword evidence="5" id="KW-0411">Iron-sulfur</keyword>
<evidence type="ECO:0000256" key="6">
    <source>
        <dbReference type="SAM" id="Phobius"/>
    </source>
</evidence>
<dbReference type="Gene3D" id="1.10.1060.10">
    <property type="entry name" value="Alpha-helical ferredoxin"/>
    <property type="match status" value="1"/>
</dbReference>
<dbReference type="SUPFAM" id="SSF103501">
    <property type="entry name" value="Respiratory nitrate reductase 1 gamma chain"/>
    <property type="match status" value="1"/>
</dbReference>
<evidence type="ECO:0000313" key="8">
    <source>
        <dbReference type="EMBL" id="MBO1884649.1"/>
    </source>
</evidence>
<gene>
    <name evidence="8" type="ORF">J4N46_09555</name>
</gene>
<dbReference type="RefSeq" id="WP_208059158.1">
    <property type="nucleotide sequence ID" value="NZ_JAGDYP010000007.1"/>
</dbReference>
<dbReference type="InterPro" id="IPR009051">
    <property type="entry name" value="Helical_ferredxn"/>
</dbReference>
<evidence type="ECO:0000256" key="3">
    <source>
        <dbReference type="ARBA" id="ARBA00023002"/>
    </source>
</evidence>
<name>A0ABS3PZ77_9FLAO</name>
<keyword evidence="9" id="KW-1185">Reference proteome</keyword>
<dbReference type="EMBL" id="JAGDYP010000007">
    <property type="protein sequence ID" value="MBO1884649.1"/>
    <property type="molecule type" value="Genomic_DNA"/>
</dbReference>
<dbReference type="Proteomes" id="UP000681610">
    <property type="component" value="Unassembled WGS sequence"/>
</dbReference>
<feature type="domain" description="4Fe-4S ferredoxin-type" evidence="7">
    <location>
        <begin position="364"/>
        <end position="395"/>
    </location>
</feature>
<dbReference type="InterPro" id="IPR051460">
    <property type="entry name" value="HdrC_iron-sulfur_subunit"/>
</dbReference>
<keyword evidence="6" id="KW-0812">Transmembrane</keyword>
<dbReference type="Pfam" id="PF13187">
    <property type="entry name" value="Fer4_9"/>
    <property type="match status" value="1"/>
</dbReference>
<keyword evidence="1" id="KW-0004">4Fe-4S</keyword>
<proteinExistence type="predicted"/>
<evidence type="ECO:0000256" key="2">
    <source>
        <dbReference type="ARBA" id="ARBA00022723"/>
    </source>
</evidence>
<dbReference type="PANTHER" id="PTHR43255:SF1">
    <property type="entry name" value="IRON-SULFUR-BINDING OXIDOREDUCTASE FADF-RELATED"/>
    <property type="match status" value="1"/>
</dbReference>
<accession>A0ABS3PZ77</accession>
<evidence type="ECO:0000259" key="7">
    <source>
        <dbReference type="PROSITE" id="PS51379"/>
    </source>
</evidence>
<evidence type="ECO:0000256" key="5">
    <source>
        <dbReference type="ARBA" id="ARBA00023014"/>
    </source>
</evidence>
<dbReference type="SUPFAM" id="SSF46548">
    <property type="entry name" value="alpha-helical ferredoxin"/>
    <property type="match status" value="1"/>
</dbReference>
<feature type="transmembrane region" description="Helical" evidence="6">
    <location>
        <begin position="65"/>
        <end position="85"/>
    </location>
</feature>
<feature type="transmembrane region" description="Helical" evidence="6">
    <location>
        <begin position="216"/>
        <end position="232"/>
    </location>
</feature>
<dbReference type="InterPro" id="IPR017896">
    <property type="entry name" value="4Fe4S_Fe-S-bd"/>
</dbReference>
<evidence type="ECO:0000256" key="4">
    <source>
        <dbReference type="ARBA" id="ARBA00023004"/>
    </source>
</evidence>
<comment type="caution">
    <text evidence="8">The sequence shown here is derived from an EMBL/GenBank/DDBJ whole genome shotgun (WGS) entry which is preliminary data.</text>
</comment>
<dbReference type="PANTHER" id="PTHR43255">
    <property type="entry name" value="IRON-SULFUR-BINDING OXIDOREDUCTASE FADF-RELATED-RELATED"/>
    <property type="match status" value="1"/>
</dbReference>
<dbReference type="InterPro" id="IPR036197">
    <property type="entry name" value="NarG-like_sf"/>
</dbReference>
<sequence length="442" mass="49956">MNLIPNIVFVVLLCIGGGFFIYNCKKLIRNIRLGKPINVQDNKKQRLKNMLRIALGQRKMTVRPVAAILHIIVYVGFFIINIELLEIVIDGIVGTHRIFAVLGTFYNIVIGSFEVLALLVIVAIITFWVRRNLLKISRFQKTELKGSAKKDANFILYAETTIMLLFLLMNAADAQLQALNAPHYLQAGYFPISKILIPLIESFSVGTLIIIERTCWWLHIIGILCFLNYLYYSKHLHILLAFPNTYFASLRSMGAFKVNEAITNEVKLMLNPEADPFATTPESTTPPEKFGIQDVTDLTWVQLLSAYTCTECGRCTDECPANLTGKKLSPRAIMMKTRDRIEEVGRNIDRHKGKFEADGKTLLGDYITAEELWACTTCNACVEACPVSINPLEIIMDMRQYVVMEQSGAPNELNMMMNNIENNGAPWAYSQADRLQWADNKA</sequence>
<keyword evidence="6" id="KW-0472">Membrane</keyword>
<protein>
    <submittedName>
        <fullName evidence="8">(Fe-S)-binding protein</fullName>
    </submittedName>
</protein>
<keyword evidence="3" id="KW-0560">Oxidoreductase</keyword>
<dbReference type="InterPro" id="IPR017900">
    <property type="entry name" value="4Fe4S_Fe_S_CS"/>
</dbReference>
<keyword evidence="6" id="KW-1133">Transmembrane helix</keyword>
<evidence type="ECO:0000256" key="1">
    <source>
        <dbReference type="ARBA" id="ARBA00022485"/>
    </source>
</evidence>
<feature type="transmembrane region" description="Helical" evidence="6">
    <location>
        <begin position="6"/>
        <end position="24"/>
    </location>
</feature>
<dbReference type="PROSITE" id="PS51379">
    <property type="entry name" value="4FE4S_FER_2"/>
    <property type="match status" value="2"/>
</dbReference>